<proteinExistence type="predicted"/>
<sequence length="63" mass="7267">MDKSLSVMRLRLKQQSTMLWVPSAATFAFKAIPSLLEKIPEPNKTTTFLEEPKDATQQIHFEF</sequence>
<keyword evidence="2" id="KW-1185">Reference proteome</keyword>
<organism evidence="1 2">
    <name type="scientific">Brassica carinata</name>
    <name type="common">Ethiopian mustard</name>
    <name type="synonym">Abyssinian cabbage</name>
    <dbReference type="NCBI Taxonomy" id="52824"/>
    <lineage>
        <taxon>Eukaryota</taxon>
        <taxon>Viridiplantae</taxon>
        <taxon>Streptophyta</taxon>
        <taxon>Embryophyta</taxon>
        <taxon>Tracheophyta</taxon>
        <taxon>Spermatophyta</taxon>
        <taxon>Magnoliopsida</taxon>
        <taxon>eudicotyledons</taxon>
        <taxon>Gunneridae</taxon>
        <taxon>Pentapetalae</taxon>
        <taxon>rosids</taxon>
        <taxon>malvids</taxon>
        <taxon>Brassicales</taxon>
        <taxon>Brassicaceae</taxon>
        <taxon>Brassiceae</taxon>
        <taxon>Brassica</taxon>
    </lineage>
</organism>
<dbReference type="OrthoDB" id="1111119at2759"/>
<dbReference type="AlphaFoldDB" id="A0A8X7WJF2"/>
<evidence type="ECO:0000313" key="1">
    <source>
        <dbReference type="EMBL" id="KAG2332009.1"/>
    </source>
</evidence>
<comment type="caution">
    <text evidence="1">The sequence shown here is derived from an EMBL/GenBank/DDBJ whole genome shotgun (WGS) entry which is preliminary data.</text>
</comment>
<evidence type="ECO:0000313" key="2">
    <source>
        <dbReference type="Proteomes" id="UP000886595"/>
    </source>
</evidence>
<protein>
    <submittedName>
        <fullName evidence="1">Uncharacterized protein</fullName>
    </submittedName>
</protein>
<gene>
    <name evidence="1" type="ORF">Bca52824_003189</name>
</gene>
<reference evidence="1 2" key="1">
    <citation type="submission" date="2020-02" db="EMBL/GenBank/DDBJ databases">
        <authorList>
            <person name="Ma Q."/>
            <person name="Huang Y."/>
            <person name="Song X."/>
            <person name="Pei D."/>
        </authorList>
    </citation>
    <scope>NUCLEOTIDE SEQUENCE [LARGE SCALE GENOMIC DNA]</scope>
    <source>
        <strain evidence="1">Sxm20200214</strain>
        <tissue evidence="1">Leaf</tissue>
    </source>
</reference>
<dbReference type="Proteomes" id="UP000886595">
    <property type="component" value="Unassembled WGS sequence"/>
</dbReference>
<accession>A0A8X7WJF2</accession>
<name>A0A8X7WJF2_BRACI</name>
<dbReference type="EMBL" id="JAAMPC010000001">
    <property type="protein sequence ID" value="KAG2332009.1"/>
    <property type="molecule type" value="Genomic_DNA"/>
</dbReference>